<dbReference type="RefSeq" id="WP_188825937.1">
    <property type="nucleotide sequence ID" value="NZ_BMHH01000023.1"/>
</dbReference>
<evidence type="ECO:0000313" key="2">
    <source>
        <dbReference type="Proteomes" id="UP000646478"/>
    </source>
</evidence>
<reference evidence="1" key="1">
    <citation type="journal article" date="2014" name="Int. J. Syst. Evol. Microbiol.">
        <title>Complete genome sequence of Corynebacterium casei LMG S-19264T (=DSM 44701T), isolated from a smear-ripened cheese.</title>
        <authorList>
            <consortium name="US DOE Joint Genome Institute (JGI-PGF)"/>
            <person name="Walter F."/>
            <person name="Albersmeier A."/>
            <person name="Kalinowski J."/>
            <person name="Ruckert C."/>
        </authorList>
    </citation>
    <scope>NUCLEOTIDE SEQUENCE</scope>
    <source>
        <strain evidence="1">CGMCC 1.15082</strain>
    </source>
</reference>
<name>A0A916SPW0_9HYPH</name>
<comment type="caution">
    <text evidence="1">The sequence shown here is derived from an EMBL/GenBank/DDBJ whole genome shotgun (WGS) entry which is preliminary data.</text>
</comment>
<reference evidence="1" key="2">
    <citation type="submission" date="2020-09" db="EMBL/GenBank/DDBJ databases">
        <authorList>
            <person name="Sun Q."/>
            <person name="Zhou Y."/>
        </authorList>
    </citation>
    <scope>NUCLEOTIDE SEQUENCE</scope>
    <source>
        <strain evidence="1">CGMCC 1.15082</strain>
    </source>
</reference>
<evidence type="ECO:0000313" key="1">
    <source>
        <dbReference type="EMBL" id="GGB07786.1"/>
    </source>
</evidence>
<protein>
    <submittedName>
        <fullName evidence="1">Uncharacterized protein</fullName>
    </submittedName>
</protein>
<gene>
    <name evidence="1" type="ORF">GCM10011491_39780</name>
</gene>
<proteinExistence type="predicted"/>
<dbReference type="Proteomes" id="UP000646478">
    <property type="component" value="Unassembled WGS sequence"/>
</dbReference>
<organism evidence="1 2">
    <name type="scientific">Brucella endophytica</name>
    <dbReference type="NCBI Taxonomy" id="1963359"/>
    <lineage>
        <taxon>Bacteria</taxon>
        <taxon>Pseudomonadati</taxon>
        <taxon>Pseudomonadota</taxon>
        <taxon>Alphaproteobacteria</taxon>
        <taxon>Hyphomicrobiales</taxon>
        <taxon>Brucellaceae</taxon>
        <taxon>Brucella/Ochrobactrum group</taxon>
        <taxon>Brucella</taxon>
    </lineage>
</organism>
<dbReference type="AlphaFoldDB" id="A0A916SPW0"/>
<sequence>MSRALRVVGGGVSQEIAVGIDVPIHIAEIRIILDTQAKIQGDWILARTVGVLEIREDRVRVSVAGIGALRPGQVSIECRAGGVEMEGVGTLPAMVFASVADTVTVSG</sequence>
<keyword evidence="2" id="KW-1185">Reference proteome</keyword>
<accession>A0A916SPW0</accession>
<dbReference type="EMBL" id="BMHH01000023">
    <property type="protein sequence ID" value="GGB07786.1"/>
    <property type="molecule type" value="Genomic_DNA"/>
</dbReference>